<gene>
    <name evidence="2" type="ORF">GCM10009854_49140</name>
</gene>
<feature type="domain" description="Zinc finger CGNR" evidence="1">
    <location>
        <begin position="129"/>
        <end position="170"/>
    </location>
</feature>
<dbReference type="Proteomes" id="UP001501218">
    <property type="component" value="Unassembled WGS sequence"/>
</dbReference>
<organism evidence="2 3">
    <name type="scientific">Saccharopolyspora halophila</name>
    <dbReference type="NCBI Taxonomy" id="405551"/>
    <lineage>
        <taxon>Bacteria</taxon>
        <taxon>Bacillati</taxon>
        <taxon>Actinomycetota</taxon>
        <taxon>Actinomycetes</taxon>
        <taxon>Pseudonocardiales</taxon>
        <taxon>Pseudonocardiaceae</taxon>
        <taxon>Saccharopolyspora</taxon>
    </lineage>
</organism>
<dbReference type="InterPro" id="IPR010852">
    <property type="entry name" value="ABATE"/>
</dbReference>
<dbReference type="InterPro" id="IPR023286">
    <property type="entry name" value="ABATE_dom_sf"/>
</dbReference>
<proteinExistence type="predicted"/>
<dbReference type="PANTHER" id="PTHR35525">
    <property type="entry name" value="BLL6575 PROTEIN"/>
    <property type="match status" value="1"/>
</dbReference>
<protein>
    <submittedName>
        <fullName evidence="2">CGNR zinc finger domain-containing protein</fullName>
    </submittedName>
</protein>
<evidence type="ECO:0000313" key="3">
    <source>
        <dbReference type="Proteomes" id="UP001501218"/>
    </source>
</evidence>
<dbReference type="SUPFAM" id="SSF160904">
    <property type="entry name" value="Jann2411-like"/>
    <property type="match status" value="1"/>
</dbReference>
<reference evidence="2 3" key="1">
    <citation type="journal article" date="2019" name="Int. J. Syst. Evol. Microbiol.">
        <title>The Global Catalogue of Microorganisms (GCM) 10K type strain sequencing project: providing services to taxonomists for standard genome sequencing and annotation.</title>
        <authorList>
            <consortium name="The Broad Institute Genomics Platform"/>
            <consortium name="The Broad Institute Genome Sequencing Center for Infectious Disease"/>
            <person name="Wu L."/>
            <person name="Ma J."/>
        </authorList>
    </citation>
    <scope>NUCLEOTIDE SEQUENCE [LARGE SCALE GENOMIC DNA]</scope>
    <source>
        <strain evidence="2 3">JCM 16221</strain>
    </source>
</reference>
<dbReference type="RefSeq" id="WP_344137792.1">
    <property type="nucleotide sequence ID" value="NZ_BAAARA010000024.1"/>
</dbReference>
<evidence type="ECO:0000259" key="1">
    <source>
        <dbReference type="Pfam" id="PF11706"/>
    </source>
</evidence>
<evidence type="ECO:0000313" key="2">
    <source>
        <dbReference type="EMBL" id="GAA2363567.1"/>
    </source>
</evidence>
<name>A0ABN3GXG4_9PSEU</name>
<dbReference type="Pfam" id="PF11706">
    <property type="entry name" value="zf-CGNR"/>
    <property type="match status" value="1"/>
</dbReference>
<comment type="caution">
    <text evidence="2">The sequence shown here is derived from an EMBL/GenBank/DDBJ whole genome shotgun (WGS) entry which is preliminary data.</text>
</comment>
<dbReference type="Gene3D" id="1.10.3300.10">
    <property type="entry name" value="Jann2411-like domain"/>
    <property type="match status" value="1"/>
</dbReference>
<dbReference type="EMBL" id="BAAARA010000024">
    <property type="protein sequence ID" value="GAA2363567.1"/>
    <property type="molecule type" value="Genomic_DNA"/>
</dbReference>
<keyword evidence="3" id="KW-1185">Reference proteome</keyword>
<accession>A0ABN3GXG4</accession>
<dbReference type="PANTHER" id="PTHR35525:SF3">
    <property type="entry name" value="BLL6575 PROTEIN"/>
    <property type="match status" value="1"/>
</dbReference>
<sequence>MQFDHYGGQAARLAADLVNTPAEHFTPGRLAPVLSAHGVVERTLSDLQAESLLAWSRQLEECFGTQDAEQRCQRVNALLRRSASTPRIALHDGNPHLHYDSAEADAAAHVRAMTAAGLAYIVCSAGPNRLGRCLRAACSVAFVDTSRNGRRAYCSARCANNAAVGRHRERGNDRGRTGSSQL</sequence>
<dbReference type="InterPro" id="IPR021005">
    <property type="entry name" value="Znf_CGNR"/>
</dbReference>